<dbReference type="EMBL" id="CAJVPS010003353">
    <property type="protein sequence ID" value="CAG8587203.1"/>
    <property type="molecule type" value="Genomic_DNA"/>
</dbReference>
<name>A0A9N9C4Y1_9GLOM</name>
<reference evidence="1" key="1">
    <citation type="submission" date="2021-06" db="EMBL/GenBank/DDBJ databases">
        <authorList>
            <person name="Kallberg Y."/>
            <person name="Tangrot J."/>
            <person name="Rosling A."/>
        </authorList>
    </citation>
    <scope>NUCLEOTIDE SEQUENCE</scope>
    <source>
        <strain evidence="1">FL130A</strain>
    </source>
</reference>
<comment type="caution">
    <text evidence="1">The sequence shown here is derived from an EMBL/GenBank/DDBJ whole genome shotgun (WGS) entry which is preliminary data.</text>
</comment>
<sequence>MAEVNNPETMQSLCKKFEAILRSGATQLSPEAISDIITAKDSANALRNLAKKYNVSYERIREIWEFAIAINN</sequence>
<evidence type="ECO:0000313" key="2">
    <source>
        <dbReference type="Proteomes" id="UP000789508"/>
    </source>
</evidence>
<evidence type="ECO:0000313" key="1">
    <source>
        <dbReference type="EMBL" id="CAG8587203.1"/>
    </source>
</evidence>
<accession>A0A9N9C4Y1</accession>
<dbReference type="OrthoDB" id="2444149at2759"/>
<proteinExistence type="predicted"/>
<dbReference type="AlphaFoldDB" id="A0A9N9C4Y1"/>
<protein>
    <submittedName>
        <fullName evidence="1">5749_t:CDS:1</fullName>
    </submittedName>
</protein>
<dbReference type="Proteomes" id="UP000789508">
    <property type="component" value="Unassembled WGS sequence"/>
</dbReference>
<gene>
    <name evidence="1" type="ORF">ALEPTO_LOCUS7539</name>
</gene>
<organism evidence="1 2">
    <name type="scientific">Ambispora leptoticha</name>
    <dbReference type="NCBI Taxonomy" id="144679"/>
    <lineage>
        <taxon>Eukaryota</taxon>
        <taxon>Fungi</taxon>
        <taxon>Fungi incertae sedis</taxon>
        <taxon>Mucoromycota</taxon>
        <taxon>Glomeromycotina</taxon>
        <taxon>Glomeromycetes</taxon>
        <taxon>Archaeosporales</taxon>
        <taxon>Ambisporaceae</taxon>
        <taxon>Ambispora</taxon>
    </lineage>
</organism>
<keyword evidence="2" id="KW-1185">Reference proteome</keyword>